<evidence type="ECO:0000313" key="6">
    <source>
        <dbReference type="Proteomes" id="UP000001964"/>
    </source>
</evidence>
<dbReference type="NCBIfam" id="TIGR01730">
    <property type="entry name" value="RND_mfp"/>
    <property type="match status" value="1"/>
</dbReference>
<dbReference type="Gene3D" id="2.40.420.20">
    <property type="match status" value="1"/>
</dbReference>
<proteinExistence type="inferred from homology"/>
<feature type="chain" id="PRO_5004168712" evidence="3">
    <location>
        <begin position="18"/>
        <end position="322"/>
    </location>
</feature>
<feature type="coiled-coil region" evidence="2">
    <location>
        <begin position="92"/>
        <end position="143"/>
    </location>
</feature>
<dbReference type="RefSeq" id="WP_011642182.1">
    <property type="nucleotide sequence ID" value="NC_008347.1"/>
</dbReference>
<dbReference type="InterPro" id="IPR006143">
    <property type="entry name" value="RND_pump_MFP"/>
</dbReference>
<dbReference type="GO" id="GO:0015562">
    <property type="term" value="F:efflux transmembrane transporter activity"/>
    <property type="evidence" value="ECO:0007669"/>
    <property type="project" value="TreeGrafter"/>
</dbReference>
<comment type="similarity">
    <text evidence="1">Belongs to the membrane fusion protein (MFP) (TC 8.A.1) family.</text>
</comment>
<evidence type="ECO:0000256" key="1">
    <source>
        <dbReference type="ARBA" id="ARBA00009477"/>
    </source>
</evidence>
<protein>
    <submittedName>
        <fullName evidence="5">Efflux transporter, RND family, MFP subunit</fullName>
    </submittedName>
</protein>
<dbReference type="HOGENOM" id="CLU_018816_4_0_5"/>
<evidence type="ECO:0000313" key="5">
    <source>
        <dbReference type="EMBL" id="ABI64535.1"/>
    </source>
</evidence>
<dbReference type="Proteomes" id="UP000001964">
    <property type="component" value="Chromosome"/>
</dbReference>
<sequence precursor="true">MLRALILSLLLAAPASAQDTVPHEVTLSRVADRKAVFATVESVDTVRARARIGGTIGELRVDEGDAVEAGDVLAVVINDQLAPQIGSANAAAAALNSQLAQARIDLERAEDLFARGIFPQARLDEAETQVNVLANQLDAARRGRDVLVQQAREGDVLAPSSGRVLSVDVTAGSVVLPGEPLAVIASELYLLRLRLPERHARSIEVGDTVEVDAAALGDAVAQSGQIRQVYPRIAEGRVVADAVVEGLGSFFVGERVRVYVSVDERDALLVPAGLIVTRYGTDYVRLDTPEGERDVAVLRGETHPGGIEILSGLSVGDLLVQP</sequence>
<feature type="domain" description="Multidrug resistance protein MdtA-like barrel-sandwich hybrid" evidence="4">
    <location>
        <begin position="45"/>
        <end position="184"/>
    </location>
</feature>
<dbReference type="Gene3D" id="2.40.50.100">
    <property type="match status" value="1"/>
</dbReference>
<organism evidence="5 6">
    <name type="scientific">Maricaulis maris (strain MCS10)</name>
    <name type="common">Caulobacter maris</name>
    <dbReference type="NCBI Taxonomy" id="394221"/>
    <lineage>
        <taxon>Bacteria</taxon>
        <taxon>Pseudomonadati</taxon>
        <taxon>Pseudomonadota</taxon>
        <taxon>Alphaproteobacteria</taxon>
        <taxon>Maricaulales</taxon>
        <taxon>Maricaulaceae</taxon>
        <taxon>Maricaulis</taxon>
    </lineage>
</organism>
<reference evidence="5 6" key="1">
    <citation type="submission" date="2006-08" db="EMBL/GenBank/DDBJ databases">
        <title>Complete sequence of Maricaulis maris MCS10.</title>
        <authorList>
            <consortium name="US DOE Joint Genome Institute"/>
            <person name="Copeland A."/>
            <person name="Lucas S."/>
            <person name="Lapidus A."/>
            <person name="Barry K."/>
            <person name="Detter J.C."/>
            <person name="Glavina del Rio T."/>
            <person name="Hammon N."/>
            <person name="Israni S."/>
            <person name="Dalin E."/>
            <person name="Tice H."/>
            <person name="Pitluck S."/>
            <person name="Saunders E."/>
            <person name="Brettin T."/>
            <person name="Bruce D."/>
            <person name="Han C."/>
            <person name="Tapia R."/>
            <person name="Gilna P."/>
            <person name="Schmutz J."/>
            <person name="Larimer F."/>
            <person name="Land M."/>
            <person name="Hauser L."/>
            <person name="Kyrpides N."/>
            <person name="Mikhailova N."/>
            <person name="Viollier P."/>
            <person name="Stephens C."/>
            <person name="Richardson P."/>
        </authorList>
    </citation>
    <scope>NUCLEOTIDE SEQUENCE [LARGE SCALE GENOMIC DNA]</scope>
    <source>
        <strain evidence="5 6">MCS10</strain>
    </source>
</reference>
<dbReference type="Gene3D" id="2.40.30.170">
    <property type="match status" value="1"/>
</dbReference>
<dbReference type="Pfam" id="PF25917">
    <property type="entry name" value="BSH_RND"/>
    <property type="match status" value="1"/>
</dbReference>
<dbReference type="PANTHER" id="PTHR30469:SF15">
    <property type="entry name" value="HLYD FAMILY OF SECRETION PROTEINS"/>
    <property type="match status" value="1"/>
</dbReference>
<dbReference type="OrthoDB" id="7914255at2"/>
<accession>Q0AT52</accession>
<keyword evidence="3" id="KW-0732">Signal</keyword>
<dbReference type="EMBL" id="CP000449">
    <property type="protein sequence ID" value="ABI64535.1"/>
    <property type="molecule type" value="Genomic_DNA"/>
</dbReference>
<dbReference type="eggNOG" id="COG0845">
    <property type="taxonomic scope" value="Bacteria"/>
</dbReference>
<gene>
    <name evidence="5" type="ordered locus">Mmar10_0242</name>
</gene>
<keyword evidence="2" id="KW-0175">Coiled coil</keyword>
<keyword evidence="6" id="KW-1185">Reference proteome</keyword>
<dbReference type="InterPro" id="IPR058625">
    <property type="entry name" value="MdtA-like_BSH"/>
</dbReference>
<name>Q0AT52_MARMM</name>
<dbReference type="STRING" id="394221.Mmar10_0242"/>
<dbReference type="PANTHER" id="PTHR30469">
    <property type="entry name" value="MULTIDRUG RESISTANCE PROTEIN MDTA"/>
    <property type="match status" value="1"/>
</dbReference>
<evidence type="ECO:0000259" key="4">
    <source>
        <dbReference type="Pfam" id="PF25917"/>
    </source>
</evidence>
<evidence type="ECO:0000256" key="3">
    <source>
        <dbReference type="SAM" id="SignalP"/>
    </source>
</evidence>
<dbReference type="GO" id="GO:1990281">
    <property type="term" value="C:efflux pump complex"/>
    <property type="evidence" value="ECO:0007669"/>
    <property type="project" value="TreeGrafter"/>
</dbReference>
<dbReference type="SUPFAM" id="SSF111369">
    <property type="entry name" value="HlyD-like secretion proteins"/>
    <property type="match status" value="1"/>
</dbReference>
<dbReference type="KEGG" id="mmr:Mmar10_0242"/>
<dbReference type="AlphaFoldDB" id="Q0AT52"/>
<feature type="signal peptide" evidence="3">
    <location>
        <begin position="1"/>
        <end position="17"/>
    </location>
</feature>
<evidence type="ECO:0000256" key="2">
    <source>
        <dbReference type="SAM" id="Coils"/>
    </source>
</evidence>
<dbReference type="Gene3D" id="1.10.287.470">
    <property type="entry name" value="Helix hairpin bin"/>
    <property type="match status" value="1"/>
</dbReference>